<dbReference type="Pfam" id="PF18563">
    <property type="entry name" value="TubC_N"/>
    <property type="match status" value="1"/>
</dbReference>
<feature type="domain" description="Carrier" evidence="4">
    <location>
        <begin position="1039"/>
        <end position="1116"/>
    </location>
</feature>
<comment type="cofactor">
    <cofactor evidence="1">
        <name>pantetheine 4'-phosphate</name>
        <dbReference type="ChEBI" id="CHEBI:47942"/>
    </cofactor>
</comment>
<dbReference type="FunFam" id="3.40.50.980:FF:000001">
    <property type="entry name" value="Non-ribosomal peptide synthetase"/>
    <property type="match status" value="2"/>
</dbReference>
<keyword evidence="2" id="KW-0596">Phosphopantetheine</keyword>
<dbReference type="SUPFAM" id="SSF56801">
    <property type="entry name" value="Acetyl-CoA synthetase-like"/>
    <property type="match status" value="4"/>
</dbReference>
<dbReference type="GO" id="GO:0031177">
    <property type="term" value="F:phosphopantetheine binding"/>
    <property type="evidence" value="ECO:0007669"/>
    <property type="project" value="InterPro"/>
</dbReference>
<dbReference type="EMBL" id="CP133548">
    <property type="protein sequence ID" value="WMS87321.1"/>
    <property type="molecule type" value="Genomic_DNA"/>
</dbReference>
<evidence type="ECO:0000259" key="4">
    <source>
        <dbReference type="PROSITE" id="PS50075"/>
    </source>
</evidence>
<keyword evidence="6" id="KW-1185">Reference proteome</keyword>
<dbReference type="Proteomes" id="UP001239782">
    <property type="component" value="Chromosome"/>
</dbReference>
<dbReference type="InterPro" id="IPR020806">
    <property type="entry name" value="PKS_PP-bd"/>
</dbReference>
<dbReference type="InterPro" id="IPR009081">
    <property type="entry name" value="PP-bd_ACP"/>
</dbReference>
<feature type="domain" description="Carrier" evidence="4">
    <location>
        <begin position="4221"/>
        <end position="4298"/>
    </location>
</feature>
<protein>
    <submittedName>
        <fullName evidence="5">Amino acid adenylation domain-containing protein</fullName>
    </submittedName>
</protein>
<dbReference type="NCBIfam" id="NF003417">
    <property type="entry name" value="PRK04813.1"/>
    <property type="match status" value="4"/>
</dbReference>
<keyword evidence="3" id="KW-0597">Phosphoprotein</keyword>
<dbReference type="FunFam" id="1.10.1200.10:FF:000005">
    <property type="entry name" value="Nonribosomal peptide synthetase 1"/>
    <property type="match status" value="1"/>
</dbReference>
<dbReference type="Pfam" id="PF13193">
    <property type="entry name" value="AMP-binding_C"/>
    <property type="match status" value="2"/>
</dbReference>
<dbReference type="FunFam" id="3.30.300.30:FF:000015">
    <property type="entry name" value="Nonribosomal peptide synthase SidD"/>
    <property type="match status" value="3"/>
</dbReference>
<dbReference type="Gene3D" id="3.30.559.10">
    <property type="entry name" value="Chloramphenicol acetyltransferase-like domain"/>
    <property type="match status" value="4"/>
</dbReference>
<dbReference type="PANTHER" id="PTHR45527:SF1">
    <property type="entry name" value="FATTY ACID SYNTHASE"/>
    <property type="match status" value="1"/>
</dbReference>
<dbReference type="PROSITE" id="PS00455">
    <property type="entry name" value="AMP_BINDING"/>
    <property type="match status" value="3"/>
</dbReference>
<feature type="domain" description="Carrier" evidence="4">
    <location>
        <begin position="3157"/>
        <end position="3232"/>
    </location>
</feature>
<dbReference type="GO" id="GO:0003824">
    <property type="term" value="F:catalytic activity"/>
    <property type="evidence" value="ECO:0007669"/>
    <property type="project" value="InterPro"/>
</dbReference>
<dbReference type="Gene3D" id="3.40.50.980">
    <property type="match status" value="6"/>
</dbReference>
<dbReference type="RefSeq" id="WP_309202462.1">
    <property type="nucleotide sequence ID" value="NZ_CP133548.1"/>
</dbReference>
<dbReference type="Gene3D" id="1.10.10.1830">
    <property type="entry name" value="Non-ribosomal peptide synthase, adenylation domain"/>
    <property type="match status" value="1"/>
</dbReference>
<dbReference type="PANTHER" id="PTHR45527">
    <property type="entry name" value="NONRIBOSOMAL PEPTIDE SYNTHETASE"/>
    <property type="match status" value="1"/>
</dbReference>
<dbReference type="Gene3D" id="3.40.50.12780">
    <property type="entry name" value="N-terminal domain of ligase-like"/>
    <property type="match status" value="1"/>
</dbReference>
<evidence type="ECO:0000313" key="5">
    <source>
        <dbReference type="EMBL" id="WMS87321.1"/>
    </source>
</evidence>
<dbReference type="PROSITE" id="PS00012">
    <property type="entry name" value="PHOSPHOPANTETHEINE"/>
    <property type="match status" value="3"/>
</dbReference>
<dbReference type="PROSITE" id="PS50075">
    <property type="entry name" value="CARRIER"/>
    <property type="match status" value="4"/>
</dbReference>
<evidence type="ECO:0000256" key="1">
    <source>
        <dbReference type="ARBA" id="ARBA00001957"/>
    </source>
</evidence>
<dbReference type="CDD" id="cd19531">
    <property type="entry name" value="LCL_NRPS-like"/>
    <property type="match status" value="1"/>
</dbReference>
<dbReference type="GO" id="GO:0005737">
    <property type="term" value="C:cytoplasm"/>
    <property type="evidence" value="ECO:0007669"/>
    <property type="project" value="TreeGrafter"/>
</dbReference>
<sequence>MDKIKHLIVELGRKEIHLFVEDGRLKTKAKPGSITTLIAQKIRDNKADLIDWIKNNKDSEDLEYQVLKSTPLKQYSLSEAQNKIWFSFKVNPNSNEYSMPARLRVHGNFDIEIAKHSIARLLQKHQILNSSFIEIDNIPYLTRREYIQINVEYQHVVFDAIIEEEIDKHLLIEVNKPFDLLNEPLVRVKYFEFQGKSETIQLLFFNIHHIVFDGYSFSLLIKDFSEFYNEISCNKEPLIDQSQIDYFDYLVWSASQSPKTDFIQGINFWKSYLSNSKALHGLPIESTRSNDEDPKPKRYVSHRKYDLNNFQNVLSEEKITLFTFLQSVIALSIGRVENSTDVIVGTPVANRGNNQFTDVVGMFVNTIAIRSNLAVKTVGDFLSQQREHIYKALSYQHIPFEKVIEATQVERSSFYSPIFQILFSVVEKSDLLMEVGGLNLSFEPENKLSLKAELDITAEISNGRVQIIWDYDSCLFSRVTIERLDDYVELFISFLTEAGSSQPLEINKKLTFSDLTKLDKVNEHVQEDSSISCKTLSALMQESFAKHACNTMITANGQQFTYKHIDEVSDLIVIRMLEHGIKPGMNVGIYAERNYELVVYLIAAIKMGCCFIPLDHSYPADRIHFMLDDANISCLLSTENLIAKLDECLNTPFVIDENIFNEKLDKTFELPEVDLDNKAYMLYTSGSSGQPKGVIVSQRAISLHIQSVIEYFNLDKTDTFFNCTSFSFDTFLEQTLATVLCGGEVVLSQQILLSSEDLFTYINDFDITTLDLNPSYFTQVLATTEREFWSNNKLRRIIVGGESLSQFAIDKWNDLGLRDQIKLYNAYGPTEAVITTTIQEIEAASKANDIGYVIGDRQLYVLDEEGEKVPYGAVGELHVGGVCIADGYFNLESKTTQSFLASKCGRKILYKTGDLVRFNNSGGLEFLGRRDEQVNLNGIRVELGEINQVIEAIPSINQAVVSIDTLSSGTKKIVAWVTTSQTNEVESLVKEVLRSKLPSYMVPDRIIVVENFPMLPNGKIDRSSLKLGNEELILNSNDDLTTETEQVLARIWSDVLSIDANIIGSTSDFFKLGGSSILLIQIIARIHTHFKVKLSVKDLFDNSNFRRLACVIDESAIDSVPVSIKKTTNQYSAGVLSQAQQRLWFIDRLNGGDPSYNMVMALQFLGPLKSNTIESAIDKLIANHHVLKSRIFDFNGKVVQQASEDAILSMPVSDFQNIQQTEFATQIDKVVYNEKQHIFDLSEALKIRATLLLGPLIEGVEQKVLIINLHHIAADARSVDILLKQLYLELNSTKKTDFDEKHLQYIDYAEWEYHQYQEESSEKASLSYWIDFLTDAPALHSIPMIGSRSNHSKSATLNSQLNMSSWNLAKQFCQEKKLTIFSLLSSTLGLAVGRITQQEQVLIGTPFDLRSELNLQDVVGLFVNMIPLKVVANINDKEAFLDLTRINHINAQQHGHVPFERIIDALSLDRYSNQNPLFQISISLQEKANVSAEFDGLSSSILEYQESENKFDIELTIITSSTSIEMLWNYNSLLFSSKTIDRLDYAFHQYFKSLIDPNVRDLAKVGIVSNEDEVFLTSHPKLKEPGFDNKTVLDKFIANAQSIPESIALVFNDKRFTFQELNVLSNIIAKKLMDSGVSVGDVVATLLPRSECYVVAALATIKVGAVFLPIDDRYPEARIRHILSDSKASMLLTFSHMMRKYLHDVKSISIDLIFESEVEPIEELEFSNHEALYAIYTSGSTGVPKGVLNTQKGIVNLLEFLIPKFQLNHKSRILQLSSFGFDASIWDMFLALCSGAELHILDNEILLSPDNIAQYVEEEKITYAFIPPSLLRLLNEKKFNSLSVLTVGGESIDITLAKRWSRGRMLFNCYGPAENAVVSTIKQLMPDSEAVSIGRAIPGVECLVLDVNQQRLPPGSIGELYLSGAGLALGYLNNEAKNKEVFYEIRNASSDIVRWYRTGDRVYINDQDELVFVGRIDEQVKIRGQRIELSEIENLVESLWFVESALVITREDADNNTSLVLYFKLLESFQKESGASKILRHLKSQLPSYMLPTRYAVVASWPVTANGKIDKKSLSELKLSSFSDGGERPQTETQKVIADVFSKLLSVDVSFISLNSGFFEMGGHSLLIASLIENIKSRLDVQLSIKDVYKSQSVRELAELIQDNVCSEIDLPLLHRESSKRKNGVISDVQRRLWFLHQLNPSGTEYNIPTVVKLSGEITASEIVDILNLLIERHEILRTIYEVVEGEPKARVLDSFELELECRDVSSLDECSRQQATMDYIVSDNKKPFVLSSDLPIRCGIIKYSESELLLYLNIHHIAADARSIDILFREFLELYQSTNESQEVIGTVSDLQYSDFSFWQKSFEKSNGAKNQIDYWKNQLEGLPLVHSLPLDFPRPTQQSFSGKSLSYDLGSQISEQLVQFARSNNTTSFVLIHAVLSLLIGRLSNSDDVVIGAPIDNRFDSRLNKTFGCFVNSLVLRSDLSVDMSCQQFLGEIKKLHVEAHANQYVSFEQIVDLISPERSTQYSPLFQIMLNMVDGKNKPYYSKSIKIDPVEYDSGSTKYDLTFSVVNNQDSFALEIEFNTSLFNATSIDRFSIYFQNLLEQFINDSDSNIHSLKILDSNSNEKIHTMSVGDLVDSDNLTTIDQLFREQANRSPDKVALIHNDIELTYKELHRLTESLAQFLIDESDAVEEAIGVYFDRSVDMVIAILSIVSAGKAYLPIDPELPRERIEYILSNSQCASVLTSKKYYQELKAFNIERLHAIDSSEFRKQIQTYFSNSSIKRLNHNLENLAYIIYTSGSTGNPKGVMIEHKALVNRLEWMQSEYSLNSTDRVLQKTPYGFDVSVWEFFWPLLNGATLVIADPGVHKDIDLLVDTIQDKSITRIHFVPSMFRMAVESPRWSECISLKQVFCSGEALPSDLVDKHLKANKARLSNLYGPTEAAIDVSYYECDKQNLATIPIGKPIHNVSLFVLDKELQMVPINVIGELYISGICLARGYFNNQGLTDDKFIKSMICGKECRLYRTGDLASWDEDGNLVYKGRTDHQVKLNGFRIELEEIESVVLEMEDVRNAVVISGKVGATTSLIGYWQKEENSILTDNDVVDQLIKKLECKLPQYMVPKYWQVLDRIPLSHNGKVDRNALPVIDINTSGSSEVSPPNTSMQRLIASIWSEELQIDKLGIDDNFFSLGGDSILAVRVVARLKQELRLQITVSDLFKYQSIRKLADALEDSSILQSVEPIKRFELLKQVEITKRLNEFDDVYPMSSLQSGMVFHTQLSEFNGVYHDIDTMRLKGDFVESYFRTALHMVMQRHPILRTGFDLSGPRPLQVVHSNSNAPLFVHDLTHLSHEQQRSRFNDWKKEKLRVVFDWLSGPLFSIDIFLLGADEFEFVLSFHHSILDGWSRASLIVELYQNYYRLLDGKDVSAKPTNWTFRDYIAAEINSIRTEEPSLLIRKLENVSVQQLASHHKEQVVDNNRREQLTYNKLIPVSLKLLDISKSLNVPIQATLFAMHLKALSTLIGQQNVMSCVVTNGRPEVLGSEQGLGLFLNSFPVVSTLESTATWSDLILHSADLLNEMMRSRHLPLSHIQNLTQKEFSEILFNYTHFYIYNEIDKASDERLKILDSSYDEQTNFDLYVNLLRDPSADEIVLYIDYNSDKFSREFAEKYCEYFISASNKCIDNIQELHIKHSLLSHVEINELIYFNNFYNSIESQLSINSLFENAAEKYKNNIAIEFNGSKITFEQLNSDSNKYARYLIESQVRSGDLVAVAQERSIEMVVAILGVLKCGAGYVPIDLDYPKERIKYVIEHSKIKALIGSEKATEIVKEIPGEIQQFEIAKSKYKWNKYSGKNLLLKDNINSQKTVAYVIYTSGSTGTPKGVVVTHGNVVNFLIAMKSTPGFSDNDSLLAVTPISFDIHVLELFLPLISGGKVCLADEKCRINSDQMLDKIESEGITVMQATPATWRLLMDNARHSSLSGLRAFCGGEALNKQLASQIKDSTSELWNMYGPTETSVWSSCEKIEGEQICIGRPILNTQYYVLDQNKQLLPNNVIGELHIGGRGVTRGYLRRPELTSERFLTLPHIDDEVVYATGDLVKRLGDGRYEYISRSDDQVKIRGYRIEIGEIESVLSQHEYVQDSAIVIKVDDEDSNASRLIAFVVLNDSVGSNYQEDLELYLISRLPDYMTPSQIIDITSIPLTPNGKKDRNQLISRIVDLAKPKFEGAKTPTEQILVRMWAELLDKSIEEISVVAKFFELGGHSIIALRLLNLIHSEFAVEIELQALLQRSTIRDVSSYIDLLLDTRKVSEELEALDSERIEEVEF</sequence>
<dbReference type="InterPro" id="IPR010071">
    <property type="entry name" value="AA_adenyl_dom"/>
</dbReference>
<reference evidence="5 6" key="1">
    <citation type="submission" date="2023-08" db="EMBL/GenBank/DDBJ databases">
        <title>Pleionea litopenaei sp. nov., isolated from stomach of juvenile Litopenaeus vannamei.</title>
        <authorList>
            <person name="Rho A.M."/>
            <person name="Hwang C.Y."/>
        </authorList>
    </citation>
    <scope>NUCLEOTIDE SEQUENCE [LARGE SCALE GENOMIC DNA]</scope>
    <source>
        <strain evidence="5 6">HL-JVS1</strain>
    </source>
</reference>
<dbReference type="NCBIfam" id="TIGR01733">
    <property type="entry name" value="AA-adenyl-dom"/>
    <property type="match status" value="4"/>
</dbReference>
<dbReference type="CDD" id="cd05930">
    <property type="entry name" value="A_NRPS"/>
    <property type="match status" value="4"/>
</dbReference>
<dbReference type="InterPro" id="IPR045851">
    <property type="entry name" value="AMP-bd_C_sf"/>
</dbReference>
<dbReference type="SUPFAM" id="SSF52777">
    <property type="entry name" value="CoA-dependent acyltransferases"/>
    <property type="match status" value="8"/>
</dbReference>
<dbReference type="FunFam" id="3.40.50.980:FF:000002">
    <property type="entry name" value="Enterobactin synthetase component F"/>
    <property type="match status" value="1"/>
</dbReference>
<dbReference type="InterPro" id="IPR042099">
    <property type="entry name" value="ANL_N_sf"/>
</dbReference>
<dbReference type="InterPro" id="IPR036736">
    <property type="entry name" value="ACP-like_sf"/>
</dbReference>
<name>A0AA51RTC3_9GAMM</name>
<dbReference type="SMART" id="SM00823">
    <property type="entry name" value="PKS_PP"/>
    <property type="match status" value="4"/>
</dbReference>
<dbReference type="Pfam" id="PF00668">
    <property type="entry name" value="Condensation"/>
    <property type="match status" value="4"/>
</dbReference>
<dbReference type="InterPro" id="IPR044894">
    <property type="entry name" value="TubC_N_sf"/>
</dbReference>
<dbReference type="KEGG" id="plei:Q9312_19130"/>
<dbReference type="InterPro" id="IPR000873">
    <property type="entry name" value="AMP-dep_synth/lig_dom"/>
</dbReference>
<dbReference type="Gene3D" id="3.30.300.30">
    <property type="match status" value="4"/>
</dbReference>
<dbReference type="SUPFAM" id="SSF47336">
    <property type="entry name" value="ACP-like"/>
    <property type="match status" value="4"/>
</dbReference>
<dbReference type="InterPro" id="IPR020845">
    <property type="entry name" value="AMP-binding_CS"/>
</dbReference>
<dbReference type="GO" id="GO:0044550">
    <property type="term" value="P:secondary metabolite biosynthetic process"/>
    <property type="evidence" value="ECO:0007669"/>
    <property type="project" value="TreeGrafter"/>
</dbReference>
<dbReference type="FunFam" id="3.40.50.12780:FF:000012">
    <property type="entry name" value="Non-ribosomal peptide synthetase"/>
    <property type="match status" value="1"/>
</dbReference>
<dbReference type="InterPro" id="IPR023213">
    <property type="entry name" value="CAT-like_dom_sf"/>
</dbReference>
<dbReference type="Gene3D" id="3.30.559.30">
    <property type="entry name" value="Nonribosomal peptide synthetase, condensation domain"/>
    <property type="match status" value="4"/>
</dbReference>
<organism evidence="5 6">
    <name type="scientific">Pleionea litopenaei</name>
    <dbReference type="NCBI Taxonomy" id="3070815"/>
    <lineage>
        <taxon>Bacteria</taxon>
        <taxon>Pseudomonadati</taxon>
        <taxon>Pseudomonadota</taxon>
        <taxon>Gammaproteobacteria</taxon>
        <taxon>Oceanospirillales</taxon>
        <taxon>Pleioneaceae</taxon>
        <taxon>Pleionea</taxon>
    </lineage>
</organism>
<gene>
    <name evidence="5" type="ORF">Q9312_19130</name>
</gene>
<proteinExistence type="predicted"/>
<dbReference type="Gene3D" id="1.10.1200.10">
    <property type="entry name" value="ACP-like"/>
    <property type="match status" value="4"/>
</dbReference>
<dbReference type="InterPro" id="IPR001242">
    <property type="entry name" value="Condensation_dom"/>
</dbReference>
<dbReference type="InterPro" id="IPR041464">
    <property type="entry name" value="TubC_N"/>
</dbReference>
<dbReference type="GO" id="GO:0043041">
    <property type="term" value="P:amino acid activation for nonribosomal peptide biosynthetic process"/>
    <property type="evidence" value="ECO:0007669"/>
    <property type="project" value="TreeGrafter"/>
</dbReference>
<evidence type="ECO:0000256" key="3">
    <source>
        <dbReference type="ARBA" id="ARBA00022553"/>
    </source>
</evidence>
<dbReference type="InterPro" id="IPR006162">
    <property type="entry name" value="Ppantetheine_attach_site"/>
</dbReference>
<dbReference type="Gene3D" id="2.30.38.10">
    <property type="entry name" value="Luciferase, Domain 3"/>
    <property type="match status" value="3"/>
</dbReference>
<feature type="domain" description="Carrier" evidence="4">
    <location>
        <begin position="2088"/>
        <end position="2165"/>
    </location>
</feature>
<dbReference type="Pfam" id="PF00501">
    <property type="entry name" value="AMP-binding"/>
    <property type="match status" value="4"/>
</dbReference>
<dbReference type="InterPro" id="IPR025110">
    <property type="entry name" value="AMP-bd_C"/>
</dbReference>
<dbReference type="Pfam" id="PF00550">
    <property type="entry name" value="PP-binding"/>
    <property type="match status" value="4"/>
</dbReference>
<accession>A0AA51RTC3</accession>
<evidence type="ECO:0000313" key="6">
    <source>
        <dbReference type="Proteomes" id="UP001239782"/>
    </source>
</evidence>
<evidence type="ECO:0000256" key="2">
    <source>
        <dbReference type="ARBA" id="ARBA00022450"/>
    </source>
</evidence>